<dbReference type="Proteomes" id="UP000282574">
    <property type="component" value="Unassembled WGS sequence"/>
</dbReference>
<keyword evidence="2" id="KW-1185">Reference proteome</keyword>
<dbReference type="AlphaFoldDB" id="A0AB37U9T4"/>
<accession>A0AB37U9T4</accession>
<comment type="caution">
    <text evidence="1">The sequence shown here is derived from an EMBL/GenBank/DDBJ whole genome shotgun (WGS) entry which is preliminary data.</text>
</comment>
<evidence type="ECO:0000313" key="1">
    <source>
        <dbReference type="EMBL" id="RUT01958.1"/>
    </source>
</evidence>
<proteinExistence type="predicted"/>
<name>A0AB37U9T4_9CYAN</name>
<gene>
    <name evidence="1" type="ORF">DSM107010_64300</name>
</gene>
<organism evidence="1 2">
    <name type="scientific">Chroococcidiopsis cubana SAG 39.79</name>
    <dbReference type="NCBI Taxonomy" id="388085"/>
    <lineage>
        <taxon>Bacteria</taxon>
        <taxon>Bacillati</taxon>
        <taxon>Cyanobacteriota</taxon>
        <taxon>Cyanophyceae</taxon>
        <taxon>Chroococcidiopsidales</taxon>
        <taxon>Chroococcidiopsidaceae</taxon>
        <taxon>Chroococcidiopsis</taxon>
    </lineage>
</organism>
<protein>
    <submittedName>
        <fullName evidence="1">Uncharacterized protein</fullName>
    </submittedName>
</protein>
<evidence type="ECO:0000313" key="2">
    <source>
        <dbReference type="Proteomes" id="UP000282574"/>
    </source>
</evidence>
<dbReference type="EMBL" id="RSCK01000118">
    <property type="protein sequence ID" value="RUT01958.1"/>
    <property type="molecule type" value="Genomic_DNA"/>
</dbReference>
<dbReference type="RefSeq" id="WP_106167349.1">
    <property type="nucleotide sequence ID" value="NZ_JAVKZF010000009.1"/>
</dbReference>
<sequence length="82" mass="9453">MNDSIVSQAQAWGFICDLSIPSKWQILPQQAGEGWRLQLVGDRWLLIVNDVPQILCHPSEVTVFLERRLARKRSTLRNLLLN</sequence>
<reference evidence="1 2" key="1">
    <citation type="journal article" date="2019" name="Genome Biol. Evol.">
        <title>Day and night: Metabolic profiles and evolutionary relationships of six axenic non-marine cyanobacteria.</title>
        <authorList>
            <person name="Will S.E."/>
            <person name="Henke P."/>
            <person name="Boedeker C."/>
            <person name="Huang S."/>
            <person name="Brinkmann H."/>
            <person name="Rohde M."/>
            <person name="Jarek M."/>
            <person name="Friedl T."/>
            <person name="Seufert S."/>
            <person name="Schumacher M."/>
            <person name="Overmann J."/>
            <person name="Neumann-Schaal M."/>
            <person name="Petersen J."/>
        </authorList>
    </citation>
    <scope>NUCLEOTIDE SEQUENCE [LARGE SCALE GENOMIC DNA]</scope>
    <source>
        <strain evidence="1 2">SAG 39.79</strain>
    </source>
</reference>